<sequence>MDLNLTMGIGLSQKRPVSDLYQDPNLGQAAGSEVGGRAASYEFWGPNKRNVYEGGSTVDRPQGIIPHTNYIEGVVINRYADEVNDSKRACGSGSYKWDYSSGAGRSRVSYFDIDINALPHSTKDSAKASFVIAMDTFLS</sequence>
<proteinExistence type="predicted"/>
<name>A0A9R1XXX8_LACSA</name>
<dbReference type="AlphaFoldDB" id="A0A9R1XXX8"/>
<dbReference type="EMBL" id="NBSK02000001">
    <property type="protein sequence ID" value="KAJ0225707.1"/>
    <property type="molecule type" value="Genomic_DNA"/>
</dbReference>
<organism evidence="1 2">
    <name type="scientific">Lactuca sativa</name>
    <name type="common">Garden lettuce</name>
    <dbReference type="NCBI Taxonomy" id="4236"/>
    <lineage>
        <taxon>Eukaryota</taxon>
        <taxon>Viridiplantae</taxon>
        <taxon>Streptophyta</taxon>
        <taxon>Embryophyta</taxon>
        <taxon>Tracheophyta</taxon>
        <taxon>Spermatophyta</taxon>
        <taxon>Magnoliopsida</taxon>
        <taxon>eudicotyledons</taxon>
        <taxon>Gunneridae</taxon>
        <taxon>Pentapetalae</taxon>
        <taxon>asterids</taxon>
        <taxon>campanulids</taxon>
        <taxon>Asterales</taxon>
        <taxon>Asteraceae</taxon>
        <taxon>Cichorioideae</taxon>
        <taxon>Cichorieae</taxon>
        <taxon>Lactucinae</taxon>
        <taxon>Lactuca</taxon>
    </lineage>
</organism>
<gene>
    <name evidence="1" type="ORF">LSAT_V11C100032220</name>
</gene>
<comment type="caution">
    <text evidence="1">The sequence shown here is derived from an EMBL/GenBank/DDBJ whole genome shotgun (WGS) entry which is preliminary data.</text>
</comment>
<protein>
    <submittedName>
        <fullName evidence="1">Uncharacterized protein</fullName>
    </submittedName>
</protein>
<reference evidence="1 2" key="1">
    <citation type="journal article" date="2017" name="Nat. Commun.">
        <title>Genome assembly with in vitro proximity ligation data and whole-genome triplication in lettuce.</title>
        <authorList>
            <person name="Reyes-Chin-Wo S."/>
            <person name="Wang Z."/>
            <person name="Yang X."/>
            <person name="Kozik A."/>
            <person name="Arikit S."/>
            <person name="Song C."/>
            <person name="Xia L."/>
            <person name="Froenicke L."/>
            <person name="Lavelle D.O."/>
            <person name="Truco M.J."/>
            <person name="Xia R."/>
            <person name="Zhu S."/>
            <person name="Xu C."/>
            <person name="Xu H."/>
            <person name="Xu X."/>
            <person name="Cox K."/>
            <person name="Korf I."/>
            <person name="Meyers B.C."/>
            <person name="Michelmore R.W."/>
        </authorList>
    </citation>
    <scope>NUCLEOTIDE SEQUENCE [LARGE SCALE GENOMIC DNA]</scope>
    <source>
        <strain evidence="2">cv. Salinas</strain>
        <tissue evidence="1">Seedlings</tissue>
    </source>
</reference>
<keyword evidence="2" id="KW-1185">Reference proteome</keyword>
<dbReference type="Proteomes" id="UP000235145">
    <property type="component" value="Unassembled WGS sequence"/>
</dbReference>
<evidence type="ECO:0000313" key="2">
    <source>
        <dbReference type="Proteomes" id="UP000235145"/>
    </source>
</evidence>
<evidence type="ECO:0000313" key="1">
    <source>
        <dbReference type="EMBL" id="KAJ0225707.1"/>
    </source>
</evidence>
<accession>A0A9R1XXX8</accession>